<gene>
    <name evidence="7" type="ORF">UFOPK2827_00128</name>
</gene>
<dbReference type="InterPro" id="IPR036264">
    <property type="entry name" value="Bact_exopeptidase_dim_dom"/>
</dbReference>
<dbReference type="InterPro" id="IPR001261">
    <property type="entry name" value="ArgE/DapE_CS"/>
</dbReference>
<keyword evidence="3" id="KW-0479">Metal-binding</keyword>
<evidence type="ECO:0000256" key="2">
    <source>
        <dbReference type="ARBA" id="ARBA00006247"/>
    </source>
</evidence>
<organism evidence="7">
    <name type="scientific">freshwater metagenome</name>
    <dbReference type="NCBI Taxonomy" id="449393"/>
    <lineage>
        <taxon>unclassified sequences</taxon>
        <taxon>metagenomes</taxon>
        <taxon>ecological metagenomes</taxon>
    </lineage>
</organism>
<evidence type="ECO:0000313" key="7">
    <source>
        <dbReference type="EMBL" id="CAB4743217.1"/>
    </source>
</evidence>
<dbReference type="InterPro" id="IPR050072">
    <property type="entry name" value="Peptidase_M20A"/>
</dbReference>
<dbReference type="InterPro" id="IPR002933">
    <property type="entry name" value="Peptidase_M20"/>
</dbReference>
<dbReference type="PANTHER" id="PTHR43808:SF8">
    <property type="entry name" value="PEPTIDASE M20 DIMERISATION DOMAIN-CONTAINING PROTEIN"/>
    <property type="match status" value="1"/>
</dbReference>
<dbReference type="NCBIfam" id="NF005913">
    <property type="entry name" value="PRK07906.1"/>
    <property type="match status" value="1"/>
</dbReference>
<dbReference type="CDD" id="cd05675">
    <property type="entry name" value="M20_yscS_like"/>
    <property type="match status" value="1"/>
</dbReference>
<dbReference type="EMBL" id="CAEZZE010000010">
    <property type="protein sequence ID" value="CAB4743217.1"/>
    <property type="molecule type" value="Genomic_DNA"/>
</dbReference>
<dbReference type="Gene3D" id="1.10.150.900">
    <property type="match status" value="1"/>
</dbReference>
<comment type="similarity">
    <text evidence="2">Belongs to the peptidase M20A family.</text>
</comment>
<keyword evidence="4" id="KW-0378">Hydrolase</keyword>
<protein>
    <submittedName>
        <fullName evidence="7">Unannotated protein</fullName>
    </submittedName>
</protein>
<dbReference type="PROSITE" id="PS00759">
    <property type="entry name" value="ARGE_DAPE_CPG2_2"/>
    <property type="match status" value="1"/>
</dbReference>
<dbReference type="Pfam" id="PF01546">
    <property type="entry name" value="Peptidase_M20"/>
    <property type="match status" value="1"/>
</dbReference>
<keyword evidence="5" id="KW-0862">Zinc</keyword>
<sequence length="431" mass="46941">MNLETEVVKICQDLIRIPSVNFGEGRGDEKAVAEYIVASLAEVGITSEIFESAPNRCNVIARLPGRDATRPGLVVHGHIDVVPANADDWSVDPFAAEIRDGMIWGRGAVDMKNMDAMILAIVRKWARTGYKPPRDIVLAFFADEEAGMTFGSRWMAAEHPEVFAGCSEAISEVGGFSVTVADGKRLYFVEAAQKGIHWMKLTAHGRAGHGSMINDENALTSIAEAVAKIGRYEWPQRYTKTVKALFLKIAQVTGKKYDESDLRPLLSEIGPTARMIGATLQNTANPTMLEAGYKANVIPGSASAVIDGRFLPGYEDELNKTIREIIGPDILIETISRDIALEIEFEGDLVEAMCKAITTFDPEGIPVPYLMSGGTDNKALSELGIIGYGFSPLQLPADLDFMALFHGVDERVPISGLEFGVKVLENFLENC</sequence>
<dbReference type="GO" id="GO:0046872">
    <property type="term" value="F:metal ion binding"/>
    <property type="evidence" value="ECO:0007669"/>
    <property type="project" value="UniProtKB-KW"/>
</dbReference>
<dbReference type="PANTHER" id="PTHR43808">
    <property type="entry name" value="ACETYLORNITHINE DEACETYLASE"/>
    <property type="match status" value="1"/>
</dbReference>
<dbReference type="SUPFAM" id="SSF55031">
    <property type="entry name" value="Bacterial exopeptidase dimerisation domain"/>
    <property type="match status" value="1"/>
</dbReference>
<dbReference type="FunFam" id="1.10.150.900:FF:000002">
    <property type="entry name" value="M20/M25/M40 family peptidase"/>
    <property type="match status" value="1"/>
</dbReference>
<evidence type="ECO:0000256" key="1">
    <source>
        <dbReference type="ARBA" id="ARBA00001947"/>
    </source>
</evidence>
<dbReference type="Gene3D" id="3.40.630.10">
    <property type="entry name" value="Zn peptidases"/>
    <property type="match status" value="1"/>
</dbReference>
<evidence type="ECO:0000256" key="5">
    <source>
        <dbReference type="ARBA" id="ARBA00022833"/>
    </source>
</evidence>
<name>A0A6J6T8V3_9ZZZZ</name>
<accession>A0A6J6T8V3</accession>
<evidence type="ECO:0000259" key="6">
    <source>
        <dbReference type="Pfam" id="PF07687"/>
    </source>
</evidence>
<proteinExistence type="inferred from homology"/>
<feature type="domain" description="Peptidase M20 dimerisation" evidence="6">
    <location>
        <begin position="192"/>
        <end position="326"/>
    </location>
</feature>
<dbReference type="InterPro" id="IPR011650">
    <property type="entry name" value="Peptidase_M20_dimer"/>
</dbReference>
<dbReference type="SUPFAM" id="SSF53187">
    <property type="entry name" value="Zn-dependent exopeptidases"/>
    <property type="match status" value="1"/>
</dbReference>
<comment type="cofactor">
    <cofactor evidence="1">
        <name>Zn(2+)</name>
        <dbReference type="ChEBI" id="CHEBI:29105"/>
    </cofactor>
</comment>
<dbReference type="Gene3D" id="3.30.70.360">
    <property type="match status" value="1"/>
</dbReference>
<dbReference type="GO" id="GO:0016787">
    <property type="term" value="F:hydrolase activity"/>
    <property type="evidence" value="ECO:0007669"/>
    <property type="project" value="UniProtKB-KW"/>
</dbReference>
<dbReference type="AlphaFoldDB" id="A0A6J6T8V3"/>
<dbReference type="Pfam" id="PF07687">
    <property type="entry name" value="M20_dimer"/>
    <property type="match status" value="1"/>
</dbReference>
<evidence type="ECO:0000256" key="3">
    <source>
        <dbReference type="ARBA" id="ARBA00022723"/>
    </source>
</evidence>
<reference evidence="7" key="1">
    <citation type="submission" date="2020-05" db="EMBL/GenBank/DDBJ databases">
        <authorList>
            <person name="Chiriac C."/>
            <person name="Salcher M."/>
            <person name="Ghai R."/>
            <person name="Kavagutti S V."/>
        </authorList>
    </citation>
    <scope>NUCLEOTIDE SEQUENCE</scope>
</reference>
<evidence type="ECO:0000256" key="4">
    <source>
        <dbReference type="ARBA" id="ARBA00022801"/>
    </source>
</evidence>